<dbReference type="AlphaFoldDB" id="A0A4U6W2X3"/>
<protein>
    <submittedName>
        <fullName evidence="2">Uncharacterized protein</fullName>
    </submittedName>
</protein>
<organism evidence="2 3">
    <name type="scientific">Setaria viridis</name>
    <name type="common">Green bristlegrass</name>
    <name type="synonym">Setaria italica subsp. viridis</name>
    <dbReference type="NCBI Taxonomy" id="4556"/>
    <lineage>
        <taxon>Eukaryota</taxon>
        <taxon>Viridiplantae</taxon>
        <taxon>Streptophyta</taxon>
        <taxon>Embryophyta</taxon>
        <taxon>Tracheophyta</taxon>
        <taxon>Spermatophyta</taxon>
        <taxon>Magnoliopsida</taxon>
        <taxon>Liliopsida</taxon>
        <taxon>Poales</taxon>
        <taxon>Poaceae</taxon>
        <taxon>PACMAD clade</taxon>
        <taxon>Panicoideae</taxon>
        <taxon>Panicodae</taxon>
        <taxon>Paniceae</taxon>
        <taxon>Cenchrinae</taxon>
        <taxon>Setaria</taxon>
    </lineage>
</organism>
<dbReference type="EMBL" id="CM016553">
    <property type="protein sequence ID" value="TKW34909.1"/>
    <property type="molecule type" value="Genomic_DNA"/>
</dbReference>
<reference evidence="2" key="1">
    <citation type="submission" date="2019-03" db="EMBL/GenBank/DDBJ databases">
        <title>WGS assembly of Setaria viridis.</title>
        <authorList>
            <person name="Huang P."/>
            <person name="Jenkins J."/>
            <person name="Grimwood J."/>
            <person name="Barry K."/>
            <person name="Healey A."/>
            <person name="Mamidi S."/>
            <person name="Sreedasyam A."/>
            <person name="Shu S."/>
            <person name="Feldman M."/>
            <person name="Wu J."/>
            <person name="Yu Y."/>
            <person name="Chen C."/>
            <person name="Johnson J."/>
            <person name="Rokhsar D."/>
            <person name="Baxter I."/>
            <person name="Schmutz J."/>
            <person name="Brutnell T."/>
            <person name="Kellogg E."/>
        </authorList>
    </citation>
    <scope>NUCLEOTIDE SEQUENCE [LARGE SCALE GENOMIC DNA]</scope>
</reference>
<keyword evidence="1" id="KW-1133">Transmembrane helix</keyword>
<keyword evidence="3" id="KW-1185">Reference proteome</keyword>
<feature type="transmembrane region" description="Helical" evidence="1">
    <location>
        <begin position="6"/>
        <end position="26"/>
    </location>
</feature>
<sequence>MKHVLILLWEFFPIECVYIELFFAYFSMLQSQIFNVANVLFWCCNRASDRKIPIGAIFHISPSCPLPVHANSLAPASYFYLTIHWTLQTSLKKRTPTTPNFQIDFKKTFNLGHNSCTTQLLPNITRHHS</sequence>
<keyword evidence="1" id="KW-0472">Membrane</keyword>
<keyword evidence="1" id="KW-0812">Transmembrane</keyword>
<proteinExistence type="predicted"/>
<evidence type="ECO:0000313" key="2">
    <source>
        <dbReference type="EMBL" id="TKW34909.1"/>
    </source>
</evidence>
<accession>A0A4U6W2X3</accession>
<evidence type="ECO:0000313" key="3">
    <source>
        <dbReference type="Proteomes" id="UP000298652"/>
    </source>
</evidence>
<dbReference type="Proteomes" id="UP000298652">
    <property type="component" value="Chromosome 2"/>
</dbReference>
<gene>
    <name evidence="2" type="ORF">SEVIR_2G337500v2</name>
</gene>
<name>A0A4U6W2X3_SETVI</name>
<evidence type="ECO:0000256" key="1">
    <source>
        <dbReference type="SAM" id="Phobius"/>
    </source>
</evidence>
<dbReference type="Gramene" id="TKW34909">
    <property type="protein sequence ID" value="TKW34909"/>
    <property type="gene ID" value="SEVIR_2G337500v2"/>
</dbReference>